<gene>
    <name evidence="2" type="ORF">GCM10009768_01350</name>
</gene>
<evidence type="ECO:0000256" key="1">
    <source>
        <dbReference type="SAM" id="Phobius"/>
    </source>
</evidence>
<evidence type="ECO:0008006" key="4">
    <source>
        <dbReference type="Google" id="ProtNLM"/>
    </source>
</evidence>
<feature type="transmembrane region" description="Helical" evidence="1">
    <location>
        <begin position="198"/>
        <end position="224"/>
    </location>
</feature>
<sequence>MFFLPVGAVLLNVYALILVLARAWVYRTPLYRPMLWNILLSVLPVFILGIGGLFGFALLAAAPAVGLAVLAVTAILWLLMLPNASYLITELNQSHRRDGDPVPLWYDIILVITLAMSGVINTVFNVFLAHMFFTTSVYGDSARNFLEPGALAAVGVVMLLLGFGMYLGRYLRFNSWDLRHPVSFLRKFFAHFRTRDHIAAAAGFTVTYAVFLALIYCVVAGPMIDGLLSIERVRSLLQ</sequence>
<protein>
    <recommendedName>
        <fullName evidence="4">DUF1361 domain-containing protein</fullName>
    </recommendedName>
</protein>
<feature type="transmembrane region" description="Helical" evidence="1">
    <location>
        <begin position="108"/>
        <end position="133"/>
    </location>
</feature>
<feature type="transmembrane region" description="Helical" evidence="1">
    <location>
        <begin position="38"/>
        <end position="61"/>
    </location>
</feature>
<evidence type="ECO:0000313" key="3">
    <source>
        <dbReference type="Proteomes" id="UP001500851"/>
    </source>
</evidence>
<feature type="transmembrane region" description="Helical" evidence="1">
    <location>
        <begin position="67"/>
        <end position="88"/>
    </location>
</feature>
<dbReference type="Pfam" id="PF07099">
    <property type="entry name" value="DUF1361"/>
    <property type="match status" value="1"/>
</dbReference>
<feature type="transmembrane region" description="Helical" evidence="1">
    <location>
        <begin position="6"/>
        <end position="26"/>
    </location>
</feature>
<reference evidence="3" key="1">
    <citation type="journal article" date="2019" name="Int. J. Syst. Evol. Microbiol.">
        <title>The Global Catalogue of Microorganisms (GCM) 10K type strain sequencing project: providing services to taxonomists for standard genome sequencing and annotation.</title>
        <authorList>
            <consortium name="The Broad Institute Genomics Platform"/>
            <consortium name="The Broad Institute Genome Sequencing Center for Infectious Disease"/>
            <person name="Wu L."/>
            <person name="Ma J."/>
        </authorList>
    </citation>
    <scope>NUCLEOTIDE SEQUENCE [LARGE SCALE GENOMIC DNA]</scope>
    <source>
        <strain evidence="3">JCM 14736</strain>
    </source>
</reference>
<keyword evidence="1" id="KW-1133">Transmembrane helix</keyword>
<feature type="transmembrane region" description="Helical" evidence="1">
    <location>
        <begin position="145"/>
        <end position="167"/>
    </location>
</feature>
<name>A0ABP4XI62_9MICO</name>
<dbReference type="RefSeq" id="WP_344027988.1">
    <property type="nucleotide sequence ID" value="NZ_BAAAOB010000001.1"/>
</dbReference>
<dbReference type="Proteomes" id="UP001500851">
    <property type="component" value="Unassembled WGS sequence"/>
</dbReference>
<dbReference type="InterPro" id="IPR009793">
    <property type="entry name" value="DUF1361"/>
</dbReference>
<accession>A0ABP4XI62</accession>
<keyword evidence="1" id="KW-0472">Membrane</keyword>
<keyword evidence="3" id="KW-1185">Reference proteome</keyword>
<keyword evidence="1" id="KW-0812">Transmembrane</keyword>
<comment type="caution">
    <text evidence="2">The sequence shown here is derived from an EMBL/GenBank/DDBJ whole genome shotgun (WGS) entry which is preliminary data.</text>
</comment>
<dbReference type="EMBL" id="BAAAOB010000001">
    <property type="protein sequence ID" value="GAA1776572.1"/>
    <property type="molecule type" value="Genomic_DNA"/>
</dbReference>
<proteinExistence type="predicted"/>
<organism evidence="2 3">
    <name type="scientific">Leucobacter iarius</name>
    <dbReference type="NCBI Taxonomy" id="333963"/>
    <lineage>
        <taxon>Bacteria</taxon>
        <taxon>Bacillati</taxon>
        <taxon>Actinomycetota</taxon>
        <taxon>Actinomycetes</taxon>
        <taxon>Micrococcales</taxon>
        <taxon>Microbacteriaceae</taxon>
        <taxon>Leucobacter</taxon>
    </lineage>
</organism>
<evidence type="ECO:0000313" key="2">
    <source>
        <dbReference type="EMBL" id="GAA1776572.1"/>
    </source>
</evidence>